<keyword evidence="4" id="KW-1185">Reference proteome</keyword>
<evidence type="ECO:0000313" key="3">
    <source>
        <dbReference type="EMBL" id="KAK6344320.1"/>
    </source>
</evidence>
<proteinExistence type="predicted"/>
<accession>A0AAV9UQ56</accession>
<evidence type="ECO:0000259" key="2">
    <source>
        <dbReference type="Pfam" id="PF11274"/>
    </source>
</evidence>
<reference evidence="3 4" key="1">
    <citation type="submission" date="2019-10" db="EMBL/GenBank/DDBJ databases">
        <authorList>
            <person name="Palmer J.M."/>
        </authorList>
    </citation>
    <scope>NUCLEOTIDE SEQUENCE [LARGE SCALE GENOMIC DNA]</scope>
    <source>
        <strain evidence="3 4">TWF696</strain>
    </source>
</reference>
<evidence type="ECO:0000313" key="4">
    <source>
        <dbReference type="Proteomes" id="UP001375240"/>
    </source>
</evidence>
<protein>
    <recommendedName>
        <fullName evidence="2">DUF3074 domain-containing protein</fullName>
    </recommendedName>
</protein>
<comment type="caution">
    <text evidence="3">The sequence shown here is derived from an EMBL/GenBank/DDBJ whole genome shotgun (WGS) entry which is preliminary data.</text>
</comment>
<dbReference type="AlphaFoldDB" id="A0AAV9UQ56"/>
<organism evidence="3 4">
    <name type="scientific">Orbilia brochopaga</name>
    <dbReference type="NCBI Taxonomy" id="3140254"/>
    <lineage>
        <taxon>Eukaryota</taxon>
        <taxon>Fungi</taxon>
        <taxon>Dikarya</taxon>
        <taxon>Ascomycota</taxon>
        <taxon>Pezizomycotina</taxon>
        <taxon>Orbiliomycetes</taxon>
        <taxon>Orbiliales</taxon>
        <taxon>Orbiliaceae</taxon>
        <taxon>Orbilia</taxon>
    </lineage>
</organism>
<feature type="compositionally biased region" description="Basic and acidic residues" evidence="1">
    <location>
        <begin position="90"/>
        <end position="115"/>
    </location>
</feature>
<sequence length="333" mass="37215">MAHHGVIKASHVPLDTIPKAGDELNTYLKNVVNDAHNLINLLTSPPRRPWKFNFKKSSRYGNVEVCSQVVKTEEYKEPKARNGGNQAQAHAERGNGEQERGETQEAHDLETEDQKTVGKKLSRTEYWFSRHSVHDLDSVGAREGGDCALAWDDFTNYLFNDHAEHELEYAPTVKRVDKIIIEGDWDLSTVSIPGWQVTKVAAYGIHHHFPWPLSERVFPILLILATAVSRRELMVISMPIKVASDVKGTNIKTQEIVTVISPKATVGQYVAVERVMFQPATTNDAKPNVIWDMATASDASGNIPMAVQRMGVGREIFKDVEAFLDYANKKAAT</sequence>
<evidence type="ECO:0000256" key="1">
    <source>
        <dbReference type="SAM" id="MobiDB-lite"/>
    </source>
</evidence>
<dbReference type="Proteomes" id="UP001375240">
    <property type="component" value="Unassembled WGS sequence"/>
</dbReference>
<feature type="region of interest" description="Disordered" evidence="1">
    <location>
        <begin position="75"/>
        <end position="115"/>
    </location>
</feature>
<dbReference type="InterPro" id="IPR024500">
    <property type="entry name" value="DUF3074"/>
</dbReference>
<feature type="domain" description="DUF3074" evidence="2">
    <location>
        <begin position="127"/>
        <end position="327"/>
    </location>
</feature>
<dbReference type="EMBL" id="JAVHNQ010000006">
    <property type="protein sequence ID" value="KAK6344320.1"/>
    <property type="molecule type" value="Genomic_DNA"/>
</dbReference>
<gene>
    <name evidence="3" type="ORF">TWF696_007960</name>
</gene>
<dbReference type="Pfam" id="PF11274">
    <property type="entry name" value="DUF3074"/>
    <property type="match status" value="1"/>
</dbReference>
<dbReference type="PANTHER" id="PTHR40370:SF1">
    <property type="entry name" value="DUF3074 DOMAIN-CONTAINING PROTEIN"/>
    <property type="match status" value="1"/>
</dbReference>
<dbReference type="PANTHER" id="PTHR40370">
    <property type="entry name" value="EXPRESSED PROTEIN"/>
    <property type="match status" value="1"/>
</dbReference>
<name>A0AAV9UQ56_9PEZI</name>